<organism evidence="3 4">
    <name type="scientific">Macrolepiota fuliginosa MF-IS2</name>
    <dbReference type="NCBI Taxonomy" id="1400762"/>
    <lineage>
        <taxon>Eukaryota</taxon>
        <taxon>Fungi</taxon>
        <taxon>Dikarya</taxon>
        <taxon>Basidiomycota</taxon>
        <taxon>Agaricomycotina</taxon>
        <taxon>Agaricomycetes</taxon>
        <taxon>Agaricomycetidae</taxon>
        <taxon>Agaricales</taxon>
        <taxon>Agaricineae</taxon>
        <taxon>Agaricaceae</taxon>
        <taxon>Macrolepiota</taxon>
    </lineage>
</organism>
<dbReference type="EMBL" id="MU151390">
    <property type="protein sequence ID" value="KAF9444250.1"/>
    <property type="molecule type" value="Genomic_DNA"/>
</dbReference>
<protein>
    <recommendedName>
        <fullName evidence="2">Glucose-methanol-choline oxidoreductase C-terminal domain-containing protein</fullName>
    </recommendedName>
</protein>
<dbReference type="OrthoDB" id="269227at2759"/>
<accession>A0A9P6C055</accession>
<dbReference type="InterPro" id="IPR036188">
    <property type="entry name" value="FAD/NAD-bd_sf"/>
</dbReference>
<feature type="non-terminal residue" evidence="3">
    <location>
        <position position="1"/>
    </location>
</feature>
<evidence type="ECO:0000256" key="1">
    <source>
        <dbReference type="ARBA" id="ARBA00001974"/>
    </source>
</evidence>
<sequence>FLSGPAWLDYIMDPLQLDGELVDEEIDAYFHQVMVLIYHPVGTTAMTCEDAGYGVVNPDSRVKGVEGVTSC</sequence>
<dbReference type="Proteomes" id="UP000807342">
    <property type="component" value="Unassembled WGS sequence"/>
</dbReference>
<dbReference type="AlphaFoldDB" id="A0A9P6C055"/>
<gene>
    <name evidence="3" type="ORF">P691DRAFT_677950</name>
</gene>
<comment type="cofactor">
    <cofactor evidence="1">
        <name>FAD</name>
        <dbReference type="ChEBI" id="CHEBI:57692"/>
    </cofactor>
</comment>
<reference evidence="3" key="1">
    <citation type="submission" date="2020-11" db="EMBL/GenBank/DDBJ databases">
        <authorList>
            <consortium name="DOE Joint Genome Institute"/>
            <person name="Ahrendt S."/>
            <person name="Riley R."/>
            <person name="Andreopoulos W."/>
            <person name="Labutti K."/>
            <person name="Pangilinan J."/>
            <person name="Ruiz-Duenas F.J."/>
            <person name="Barrasa J.M."/>
            <person name="Sanchez-Garcia M."/>
            <person name="Camarero S."/>
            <person name="Miyauchi S."/>
            <person name="Serrano A."/>
            <person name="Linde D."/>
            <person name="Babiker R."/>
            <person name="Drula E."/>
            <person name="Ayuso-Fernandez I."/>
            <person name="Pacheco R."/>
            <person name="Padilla G."/>
            <person name="Ferreira P."/>
            <person name="Barriuso J."/>
            <person name="Kellner H."/>
            <person name="Castanera R."/>
            <person name="Alfaro M."/>
            <person name="Ramirez L."/>
            <person name="Pisabarro A.G."/>
            <person name="Kuo A."/>
            <person name="Tritt A."/>
            <person name="Lipzen A."/>
            <person name="He G."/>
            <person name="Yan M."/>
            <person name="Ng V."/>
            <person name="Cullen D."/>
            <person name="Martin F."/>
            <person name="Rosso M.-N."/>
            <person name="Henrissat B."/>
            <person name="Hibbett D."/>
            <person name="Martinez A.T."/>
            <person name="Grigoriev I.V."/>
        </authorList>
    </citation>
    <scope>NUCLEOTIDE SEQUENCE</scope>
    <source>
        <strain evidence="3">MF-IS2</strain>
    </source>
</reference>
<dbReference type="Gene3D" id="3.30.560.10">
    <property type="entry name" value="Glucose Oxidase, domain 3"/>
    <property type="match status" value="1"/>
</dbReference>
<dbReference type="Pfam" id="PF05199">
    <property type="entry name" value="GMC_oxred_C"/>
    <property type="match status" value="1"/>
</dbReference>
<dbReference type="GO" id="GO:0016614">
    <property type="term" value="F:oxidoreductase activity, acting on CH-OH group of donors"/>
    <property type="evidence" value="ECO:0007669"/>
    <property type="project" value="InterPro"/>
</dbReference>
<dbReference type="Gene3D" id="3.50.50.60">
    <property type="entry name" value="FAD/NAD(P)-binding domain"/>
    <property type="match status" value="1"/>
</dbReference>
<keyword evidence="4" id="KW-1185">Reference proteome</keyword>
<dbReference type="InterPro" id="IPR007867">
    <property type="entry name" value="GMC_OxRtase_C"/>
</dbReference>
<evidence type="ECO:0000313" key="4">
    <source>
        <dbReference type="Proteomes" id="UP000807342"/>
    </source>
</evidence>
<proteinExistence type="predicted"/>
<name>A0A9P6C055_9AGAR</name>
<evidence type="ECO:0000313" key="3">
    <source>
        <dbReference type="EMBL" id="KAF9444250.1"/>
    </source>
</evidence>
<evidence type="ECO:0000259" key="2">
    <source>
        <dbReference type="Pfam" id="PF05199"/>
    </source>
</evidence>
<feature type="domain" description="Glucose-methanol-choline oxidoreductase C-terminal" evidence="2">
    <location>
        <begin position="21"/>
        <end position="68"/>
    </location>
</feature>
<comment type="caution">
    <text evidence="3">The sequence shown here is derived from an EMBL/GenBank/DDBJ whole genome shotgun (WGS) entry which is preliminary data.</text>
</comment>